<dbReference type="PANTHER" id="PTHR46157">
    <property type="entry name" value="K(+) EFFLUX ANTIPORTER 3, CHLOROPLASTIC"/>
    <property type="match status" value="1"/>
</dbReference>
<keyword evidence="7 10" id="KW-1133">Transmembrane helix</keyword>
<evidence type="ECO:0000256" key="8">
    <source>
        <dbReference type="ARBA" id="ARBA00023065"/>
    </source>
</evidence>
<evidence type="ECO:0000256" key="6">
    <source>
        <dbReference type="ARBA" id="ARBA00022958"/>
    </source>
</evidence>
<dbReference type="GO" id="GO:0005886">
    <property type="term" value="C:plasma membrane"/>
    <property type="evidence" value="ECO:0007669"/>
    <property type="project" value="TreeGrafter"/>
</dbReference>
<dbReference type="Pfam" id="PF00999">
    <property type="entry name" value="Na_H_Exchanger"/>
    <property type="match status" value="1"/>
</dbReference>
<accession>A0A6G9I9I7</accession>
<proteinExistence type="predicted"/>
<evidence type="ECO:0000313" key="13">
    <source>
        <dbReference type="Proteomes" id="UP000501168"/>
    </source>
</evidence>
<dbReference type="GO" id="GO:1902600">
    <property type="term" value="P:proton transmembrane transport"/>
    <property type="evidence" value="ECO:0007669"/>
    <property type="project" value="InterPro"/>
</dbReference>
<evidence type="ECO:0000256" key="3">
    <source>
        <dbReference type="ARBA" id="ARBA00022449"/>
    </source>
</evidence>
<evidence type="ECO:0000256" key="9">
    <source>
        <dbReference type="ARBA" id="ARBA00023136"/>
    </source>
</evidence>
<comment type="subcellular location">
    <subcellularLocation>
        <location evidence="1">Endomembrane system</location>
        <topology evidence="1">Multi-pass membrane protein</topology>
    </subcellularLocation>
</comment>
<dbReference type="GO" id="GO:0015297">
    <property type="term" value="F:antiporter activity"/>
    <property type="evidence" value="ECO:0007669"/>
    <property type="project" value="UniProtKB-KW"/>
</dbReference>
<organism evidence="12 13">
    <name type="scientific">Zophobihabitans entericus</name>
    <dbReference type="NCBI Taxonomy" id="1635327"/>
    <lineage>
        <taxon>Bacteria</taxon>
        <taxon>Pseudomonadati</taxon>
        <taxon>Pseudomonadota</taxon>
        <taxon>Gammaproteobacteria</taxon>
        <taxon>Orbales</taxon>
        <taxon>Orbaceae</taxon>
        <taxon>Zophobihabitans</taxon>
    </lineage>
</organism>
<keyword evidence="9 10" id="KW-0472">Membrane</keyword>
<dbReference type="Gene3D" id="3.40.50.720">
    <property type="entry name" value="NAD(P)-binding Rossmann-like Domain"/>
    <property type="match status" value="1"/>
</dbReference>
<dbReference type="PROSITE" id="PS51201">
    <property type="entry name" value="RCK_N"/>
    <property type="match status" value="1"/>
</dbReference>
<feature type="domain" description="RCK N-terminal" evidence="11">
    <location>
        <begin position="406"/>
        <end position="523"/>
    </location>
</feature>
<dbReference type="KEGG" id="orb:IPMB12_03895"/>
<feature type="transmembrane region" description="Helical" evidence="10">
    <location>
        <begin position="359"/>
        <end position="380"/>
    </location>
</feature>
<sequence>MGEYLRLLSIILFVAFIAVFLSKKTGLGSILGLLLTGVIIGPYTPGEVIRAEHVDEILHISEFGIVLLLFIIGLEMHPKRLWSMRKEVFGLGSLQILLSGAAIGGYFYLLGYTFDAALIVGLTLALSSTAFVIQILQERNEFSSEHGRTGFSILLMQDLAIVPLLALVPILGASGSTLPDETPVWIQSLATFGALCALIIFGKYVVPYILNLIAKEGYKTSFSLFVMLAVILAAYMMDKIGLSMALGAFIMGMTLSSSKYGFQIHASVESIKSLLMSLFFISVGMSINFLVLAETPFIFLLSVVVILLIKIAFLFVLPLLFGSSKETATKIAFLLCQGGEFGFVLFGAAKTFQVIDENIFVFGVGVISVTMALTPGLYALGLRLTKRYSKPESPDISLSVTEGVGSEKVIIAGYGDTGYVLAQMLKGSDIPFIVIEKNPWVVKKGRKEEMPVYYGDITDRKLLSVIGVEQAQMVIVAINHGTDSVQAISTLRIFYPELKILSRVLDIEMTGPLIQAGANWVVIETLESSLHIGSEALKILGVEEEQVAVLVDSLRKDEEHVIQSSSYAS</sequence>
<keyword evidence="3" id="KW-0050">Antiport</keyword>
<reference evidence="12 13" key="1">
    <citation type="submission" date="2020-03" db="EMBL/GenBank/DDBJ databases">
        <title>Complete genome sequence of Orbus sp. IPMB12 (BCRC 80908).</title>
        <authorList>
            <person name="Lo W.-S."/>
            <person name="Chang T.-H."/>
            <person name="Kuo C.-H."/>
        </authorList>
    </citation>
    <scope>NUCLEOTIDE SEQUENCE [LARGE SCALE GENOMIC DNA]</scope>
    <source>
        <strain evidence="12 13">IPMB12</strain>
    </source>
</reference>
<dbReference type="InParanoid" id="A0A6G9I9I7"/>
<dbReference type="Proteomes" id="UP000501168">
    <property type="component" value="Chromosome"/>
</dbReference>
<keyword evidence="13" id="KW-1185">Reference proteome</keyword>
<dbReference type="RefSeq" id="WP_166915140.1">
    <property type="nucleotide sequence ID" value="NZ_CP050253.1"/>
</dbReference>
<dbReference type="EMBL" id="CP050253">
    <property type="protein sequence ID" value="QIQ20898.1"/>
    <property type="molecule type" value="Genomic_DNA"/>
</dbReference>
<dbReference type="GO" id="GO:0006813">
    <property type="term" value="P:potassium ion transport"/>
    <property type="evidence" value="ECO:0007669"/>
    <property type="project" value="UniProtKB-KW"/>
</dbReference>
<feature type="transmembrane region" description="Helical" evidence="10">
    <location>
        <begin position="27"/>
        <end position="45"/>
    </location>
</feature>
<keyword evidence="8" id="KW-0406">Ion transport</keyword>
<evidence type="ECO:0000313" key="12">
    <source>
        <dbReference type="EMBL" id="QIQ20898.1"/>
    </source>
</evidence>
<evidence type="ECO:0000259" key="11">
    <source>
        <dbReference type="PROSITE" id="PS51201"/>
    </source>
</evidence>
<feature type="transmembrane region" description="Helical" evidence="10">
    <location>
        <begin position="184"/>
        <end position="206"/>
    </location>
</feature>
<dbReference type="Pfam" id="PF02254">
    <property type="entry name" value="TrkA_N"/>
    <property type="match status" value="1"/>
</dbReference>
<evidence type="ECO:0000256" key="1">
    <source>
        <dbReference type="ARBA" id="ARBA00004127"/>
    </source>
</evidence>
<feature type="transmembrane region" description="Helical" evidence="10">
    <location>
        <begin position="116"/>
        <end position="137"/>
    </location>
</feature>
<feature type="transmembrane region" description="Helical" evidence="10">
    <location>
        <begin position="218"/>
        <end position="236"/>
    </location>
</feature>
<evidence type="ECO:0000256" key="4">
    <source>
        <dbReference type="ARBA" id="ARBA00022538"/>
    </source>
</evidence>
<feature type="transmembrane region" description="Helical" evidence="10">
    <location>
        <begin position="6"/>
        <end position="22"/>
    </location>
</feature>
<feature type="transmembrane region" description="Helical" evidence="10">
    <location>
        <begin position="297"/>
        <end position="320"/>
    </location>
</feature>
<dbReference type="AlphaFoldDB" id="A0A6G9I9I7"/>
<dbReference type="InterPro" id="IPR003148">
    <property type="entry name" value="RCK_N"/>
</dbReference>
<feature type="transmembrane region" description="Helical" evidence="10">
    <location>
        <begin position="242"/>
        <end position="262"/>
    </location>
</feature>
<dbReference type="FunCoup" id="A0A6G9I9I7">
    <property type="interactions" value="463"/>
</dbReference>
<evidence type="ECO:0000256" key="10">
    <source>
        <dbReference type="SAM" id="Phobius"/>
    </source>
</evidence>
<feature type="transmembrane region" description="Helical" evidence="10">
    <location>
        <begin position="57"/>
        <end position="76"/>
    </location>
</feature>
<dbReference type="InterPro" id="IPR038770">
    <property type="entry name" value="Na+/solute_symporter_sf"/>
</dbReference>
<dbReference type="SUPFAM" id="SSF51735">
    <property type="entry name" value="NAD(P)-binding Rossmann-fold domains"/>
    <property type="match status" value="1"/>
</dbReference>
<feature type="transmembrane region" description="Helical" evidence="10">
    <location>
        <begin position="88"/>
        <end position="110"/>
    </location>
</feature>
<dbReference type="InterPro" id="IPR006153">
    <property type="entry name" value="Cation/H_exchanger_TM"/>
</dbReference>
<evidence type="ECO:0000256" key="2">
    <source>
        <dbReference type="ARBA" id="ARBA00022448"/>
    </source>
</evidence>
<dbReference type="Gene3D" id="1.20.1530.20">
    <property type="match status" value="1"/>
</dbReference>
<evidence type="ECO:0000256" key="5">
    <source>
        <dbReference type="ARBA" id="ARBA00022692"/>
    </source>
</evidence>
<keyword evidence="4" id="KW-0633">Potassium transport</keyword>
<feature type="transmembrane region" description="Helical" evidence="10">
    <location>
        <begin position="332"/>
        <end position="353"/>
    </location>
</feature>
<dbReference type="InterPro" id="IPR036291">
    <property type="entry name" value="NAD(P)-bd_dom_sf"/>
</dbReference>
<keyword evidence="6" id="KW-0630">Potassium</keyword>
<evidence type="ECO:0000256" key="7">
    <source>
        <dbReference type="ARBA" id="ARBA00022989"/>
    </source>
</evidence>
<dbReference type="FunFam" id="3.40.50.720:FF:000036">
    <property type="entry name" value="Glutathione-regulated potassium-efflux system protein KefB"/>
    <property type="match status" value="1"/>
</dbReference>
<keyword evidence="5 10" id="KW-0812">Transmembrane</keyword>
<feature type="transmembrane region" description="Helical" evidence="10">
    <location>
        <begin position="149"/>
        <end position="172"/>
    </location>
</feature>
<gene>
    <name evidence="12" type="ORF">IPMB12_03895</name>
</gene>
<keyword evidence="2" id="KW-0813">Transport</keyword>
<name>A0A6G9I9I7_9GAMM</name>
<feature type="transmembrane region" description="Helical" evidence="10">
    <location>
        <begin position="274"/>
        <end position="291"/>
    </location>
</feature>
<dbReference type="GO" id="GO:0012505">
    <property type="term" value="C:endomembrane system"/>
    <property type="evidence" value="ECO:0007669"/>
    <property type="project" value="UniProtKB-SubCell"/>
</dbReference>
<protein>
    <submittedName>
        <fullName evidence="12">Portal protein</fullName>
    </submittedName>
</protein>
<dbReference type="PANTHER" id="PTHR46157:SF4">
    <property type="entry name" value="K(+) EFFLUX ANTIPORTER 3, CHLOROPLASTIC"/>
    <property type="match status" value="1"/>
</dbReference>